<proteinExistence type="inferred from homology"/>
<evidence type="ECO:0000256" key="3">
    <source>
        <dbReference type="SAM" id="SignalP"/>
    </source>
</evidence>
<keyword evidence="2" id="KW-0175">Coiled coil</keyword>
<organism evidence="4 5">
    <name type="scientific">Gehongia tenuis</name>
    <dbReference type="NCBI Taxonomy" id="2763655"/>
    <lineage>
        <taxon>Bacteria</taxon>
        <taxon>Bacillati</taxon>
        <taxon>Bacillota</taxon>
        <taxon>Clostridia</taxon>
        <taxon>Christensenellales</taxon>
        <taxon>Christensenellaceae</taxon>
        <taxon>Gehongia</taxon>
    </lineage>
</organism>
<dbReference type="InterPro" id="IPR010273">
    <property type="entry name" value="DUF881"/>
</dbReference>
<comment type="caution">
    <text evidence="4">The sequence shown here is derived from an EMBL/GenBank/DDBJ whole genome shotgun (WGS) entry which is preliminary data.</text>
</comment>
<dbReference type="Proteomes" id="UP000623172">
    <property type="component" value="Unassembled WGS sequence"/>
</dbReference>
<dbReference type="AlphaFoldDB" id="A0A926D3M8"/>
<feature type="chain" id="PRO_5039017787" evidence="3">
    <location>
        <begin position="22"/>
        <end position="229"/>
    </location>
</feature>
<sequence length="229" mass="24463">MKYGRPLLIVTASLLIGFALALTPAKGGEVATNENQTLSQLLDENRTLGDQVSQLQEKLDEYEKTSAASDTVAAELAEELAAARMEAGLVPLTGPGIRIELDARYVSDAEGSRQAVRALSDGELLRIINELNASGAEAIAINGERIVATSEIRTAGSYININRRATNVPYTIEAVGNPETLSASLMLLGGIKDTFEPFYELKITQVDGLEIPAYSGTLAFYYAQPVATP</sequence>
<evidence type="ECO:0000256" key="1">
    <source>
        <dbReference type="ARBA" id="ARBA00009108"/>
    </source>
</evidence>
<keyword evidence="5" id="KW-1185">Reference proteome</keyword>
<dbReference type="PANTHER" id="PTHR37313">
    <property type="entry name" value="UPF0749 PROTEIN RV1825"/>
    <property type="match status" value="1"/>
</dbReference>
<comment type="similarity">
    <text evidence="1">Belongs to the UPF0749 family.</text>
</comment>
<keyword evidence="3" id="KW-0732">Signal</keyword>
<accession>A0A926D3M8</accession>
<evidence type="ECO:0000313" key="5">
    <source>
        <dbReference type="Proteomes" id="UP000623172"/>
    </source>
</evidence>
<protein>
    <submittedName>
        <fullName evidence="4">DUF881 domain-containing protein</fullName>
    </submittedName>
</protein>
<gene>
    <name evidence="4" type="ORF">H8696_03260</name>
</gene>
<evidence type="ECO:0000313" key="4">
    <source>
        <dbReference type="EMBL" id="MBC8530859.1"/>
    </source>
</evidence>
<dbReference type="EMBL" id="JACRSR010000001">
    <property type="protein sequence ID" value="MBC8530859.1"/>
    <property type="molecule type" value="Genomic_DNA"/>
</dbReference>
<dbReference type="PANTHER" id="PTHR37313:SF2">
    <property type="entry name" value="UPF0749 PROTEIN YLXX"/>
    <property type="match status" value="1"/>
</dbReference>
<dbReference type="RefSeq" id="WP_249314887.1">
    <property type="nucleotide sequence ID" value="NZ_JACRSR010000001.1"/>
</dbReference>
<dbReference type="Gene3D" id="3.30.70.1880">
    <property type="entry name" value="Protein of unknown function DUF881"/>
    <property type="match status" value="1"/>
</dbReference>
<evidence type="ECO:0000256" key="2">
    <source>
        <dbReference type="SAM" id="Coils"/>
    </source>
</evidence>
<dbReference type="Pfam" id="PF05949">
    <property type="entry name" value="DUF881"/>
    <property type="match status" value="1"/>
</dbReference>
<feature type="coiled-coil region" evidence="2">
    <location>
        <begin position="38"/>
        <end position="65"/>
    </location>
</feature>
<feature type="signal peptide" evidence="3">
    <location>
        <begin position="1"/>
        <end position="21"/>
    </location>
</feature>
<name>A0A926D3M8_9FIRM</name>
<reference evidence="4" key="1">
    <citation type="submission" date="2020-08" db="EMBL/GenBank/DDBJ databases">
        <title>Genome public.</title>
        <authorList>
            <person name="Liu C."/>
            <person name="Sun Q."/>
        </authorList>
    </citation>
    <scope>NUCLEOTIDE SEQUENCE</scope>
    <source>
        <strain evidence="4">NSJ-53</strain>
    </source>
</reference>